<name>A0A6J6P9Z2_9ZZZZ</name>
<dbReference type="AlphaFoldDB" id="A0A6J6P9Z2"/>
<organism evidence="1">
    <name type="scientific">freshwater metagenome</name>
    <dbReference type="NCBI Taxonomy" id="449393"/>
    <lineage>
        <taxon>unclassified sequences</taxon>
        <taxon>metagenomes</taxon>
        <taxon>ecological metagenomes</taxon>
    </lineage>
</organism>
<gene>
    <name evidence="1" type="ORF">UFOPK2370_01090</name>
</gene>
<protein>
    <submittedName>
        <fullName evidence="1">Unannotated protein</fullName>
    </submittedName>
</protein>
<proteinExistence type="predicted"/>
<reference evidence="1" key="1">
    <citation type="submission" date="2020-05" db="EMBL/GenBank/DDBJ databases">
        <authorList>
            <person name="Chiriac C."/>
            <person name="Salcher M."/>
            <person name="Ghai R."/>
            <person name="Kavagutti S V."/>
        </authorList>
    </citation>
    <scope>NUCLEOTIDE SEQUENCE</scope>
</reference>
<evidence type="ECO:0000313" key="1">
    <source>
        <dbReference type="EMBL" id="CAB4693134.1"/>
    </source>
</evidence>
<dbReference type="EMBL" id="CAEZXK010000040">
    <property type="protein sequence ID" value="CAB4693134.1"/>
    <property type="molecule type" value="Genomic_DNA"/>
</dbReference>
<accession>A0A6J6P9Z2</accession>
<sequence>MKKKLLRLIALATTLFLLPAMPASASTQVAGKETYLYHSYVNNGTNSASDTATLKFMGVEAAFNYDISSVAVGTEMQFALEVTGSRTLTVGTGCCVQGGIDGVWEQQQVSRGGGVWTHIKGEGEKVANLKIYNRYAEFLNGKYKGLLGKLNSKTTVKIGDSAPITVTKSNSTGYKLTYEYATYSKTFTVPKLMTKLWVETMWEPKSPVVKDTVLKYTNPTISIFNARTKKRAAFKYPGNGFSFSLVAYNDSTSFYQEAEGNTLKVGQDNATVYAGQGINLPSTLPAGSKVTISAFKITKQ</sequence>